<organism evidence="2 3">
    <name type="scientific">Actinokineospora iranica</name>
    <dbReference type="NCBI Taxonomy" id="1271860"/>
    <lineage>
        <taxon>Bacteria</taxon>
        <taxon>Bacillati</taxon>
        <taxon>Actinomycetota</taxon>
        <taxon>Actinomycetes</taxon>
        <taxon>Pseudonocardiales</taxon>
        <taxon>Pseudonocardiaceae</taxon>
        <taxon>Actinokineospora</taxon>
    </lineage>
</organism>
<protein>
    <submittedName>
        <fullName evidence="2">Transporter family-2 protein</fullName>
    </submittedName>
</protein>
<accession>A0A1G6SK63</accession>
<reference evidence="3" key="1">
    <citation type="submission" date="2016-10" db="EMBL/GenBank/DDBJ databases">
        <authorList>
            <person name="Varghese N."/>
            <person name="Submissions S."/>
        </authorList>
    </citation>
    <scope>NUCLEOTIDE SEQUENCE [LARGE SCALE GENOMIC DNA]</scope>
    <source>
        <strain evidence="3">IBRC-M 10403</strain>
    </source>
</reference>
<evidence type="ECO:0000313" key="3">
    <source>
        <dbReference type="Proteomes" id="UP000199501"/>
    </source>
</evidence>
<evidence type="ECO:0000256" key="1">
    <source>
        <dbReference type="SAM" id="Phobius"/>
    </source>
</evidence>
<feature type="transmembrane region" description="Helical" evidence="1">
    <location>
        <begin position="193"/>
        <end position="216"/>
    </location>
</feature>
<dbReference type="STRING" id="1271860.SAMN05216174_10821"/>
<keyword evidence="1" id="KW-0812">Transmembrane</keyword>
<dbReference type="OrthoDB" id="6463253at2"/>
<gene>
    <name evidence="2" type="ORF">SAMN05216174_10821</name>
</gene>
<dbReference type="InterPro" id="IPR006750">
    <property type="entry name" value="YdcZ"/>
</dbReference>
<keyword evidence="1" id="KW-1133">Transmembrane helix</keyword>
<feature type="transmembrane region" description="Helical" evidence="1">
    <location>
        <begin position="138"/>
        <end position="155"/>
    </location>
</feature>
<dbReference type="GO" id="GO:0005886">
    <property type="term" value="C:plasma membrane"/>
    <property type="evidence" value="ECO:0007669"/>
    <property type="project" value="TreeGrafter"/>
</dbReference>
<feature type="transmembrane region" description="Helical" evidence="1">
    <location>
        <begin position="103"/>
        <end position="126"/>
    </location>
</feature>
<dbReference type="Pfam" id="PF04657">
    <property type="entry name" value="DMT_YdcZ"/>
    <property type="match status" value="2"/>
</dbReference>
<feature type="transmembrane region" description="Helical" evidence="1">
    <location>
        <begin position="255"/>
        <end position="275"/>
    </location>
</feature>
<feature type="transmembrane region" description="Helical" evidence="1">
    <location>
        <begin position="161"/>
        <end position="181"/>
    </location>
</feature>
<dbReference type="RefSeq" id="WP_091451761.1">
    <property type="nucleotide sequence ID" value="NZ_FMZZ01000008.1"/>
</dbReference>
<keyword evidence="1" id="KW-0472">Membrane</keyword>
<dbReference type="Proteomes" id="UP000199501">
    <property type="component" value="Unassembled WGS sequence"/>
</dbReference>
<dbReference type="PANTHER" id="PTHR34821:SF2">
    <property type="entry name" value="INNER MEMBRANE PROTEIN YDCZ"/>
    <property type="match status" value="1"/>
</dbReference>
<feature type="transmembrane region" description="Helical" evidence="1">
    <location>
        <begin position="35"/>
        <end position="57"/>
    </location>
</feature>
<dbReference type="AlphaFoldDB" id="A0A1G6SK63"/>
<feature type="transmembrane region" description="Helical" evidence="1">
    <location>
        <begin position="78"/>
        <end position="97"/>
    </location>
</feature>
<name>A0A1G6SK63_9PSEU</name>
<keyword evidence="3" id="KW-1185">Reference proteome</keyword>
<feature type="transmembrane region" description="Helical" evidence="1">
    <location>
        <begin position="281"/>
        <end position="302"/>
    </location>
</feature>
<dbReference type="EMBL" id="FMZZ01000008">
    <property type="protein sequence ID" value="SDD17064.1"/>
    <property type="molecule type" value="Genomic_DNA"/>
</dbReference>
<dbReference type="PANTHER" id="PTHR34821">
    <property type="entry name" value="INNER MEMBRANE PROTEIN YDCZ"/>
    <property type="match status" value="1"/>
</dbReference>
<feature type="transmembrane region" description="Helical" evidence="1">
    <location>
        <begin position="228"/>
        <end position="248"/>
    </location>
</feature>
<evidence type="ECO:0000313" key="2">
    <source>
        <dbReference type="EMBL" id="SDD17064.1"/>
    </source>
</evidence>
<sequence>MPVRALGAGLSLLGGVSLAAQARINGQLGQRLGDGVLAALVSFLVGLAIVVAAVAAVPAWRAAAPRFAAAVRTRRLRPWQCLGGVAGALFVTTQGLTVPVLGVAMFTVAGVGGQVVCGLLIDRAGFGPGDARPVTPSRALGAVLAVVAVGIAVSDEFGTPSLLWLALLPALTGATVAWAQAANGLVRAATDSVVFATLVNFAVGTVVLLLVGAVDVAVRGIPLLPPDLLLYSGGALGLIVVCTAVFAVRFAGVLMVSLCVIAGQVAGSVVLDFLAPAHGGGVAPTTLIGVAMTLVAAGAAAVPSGGGSARVRG</sequence>
<proteinExistence type="predicted"/>